<keyword evidence="1" id="KW-1133">Transmembrane helix</keyword>
<feature type="transmembrane region" description="Helical" evidence="1">
    <location>
        <begin position="53"/>
        <end position="77"/>
    </location>
</feature>
<reference evidence="3" key="1">
    <citation type="submission" date="2016-10" db="EMBL/GenBank/DDBJ databases">
        <authorList>
            <person name="Varghese N."/>
            <person name="Submissions S."/>
        </authorList>
    </citation>
    <scope>NUCLEOTIDE SEQUENCE [LARGE SCALE GENOMIC DNA]</scope>
    <source>
        <strain evidence="3">DSM 26348</strain>
    </source>
</reference>
<dbReference type="STRING" id="1576369.SAMN05421753_112228"/>
<dbReference type="AlphaFoldDB" id="A0A1I3LDB1"/>
<keyword evidence="1" id="KW-0472">Membrane</keyword>
<keyword evidence="1" id="KW-0812">Transmembrane</keyword>
<dbReference type="InterPro" id="IPR007462">
    <property type="entry name" value="COV1-like"/>
</dbReference>
<gene>
    <name evidence="2" type="ORF">SAMN05421753_112228</name>
</gene>
<organism evidence="2 3">
    <name type="scientific">Planctomicrobium piriforme</name>
    <dbReference type="NCBI Taxonomy" id="1576369"/>
    <lineage>
        <taxon>Bacteria</taxon>
        <taxon>Pseudomonadati</taxon>
        <taxon>Planctomycetota</taxon>
        <taxon>Planctomycetia</taxon>
        <taxon>Planctomycetales</taxon>
        <taxon>Planctomycetaceae</taxon>
        <taxon>Planctomicrobium</taxon>
    </lineage>
</organism>
<dbReference type="Proteomes" id="UP000199518">
    <property type="component" value="Unassembled WGS sequence"/>
</dbReference>
<dbReference type="EMBL" id="FOQD01000012">
    <property type="protein sequence ID" value="SFI82802.1"/>
    <property type="molecule type" value="Genomic_DNA"/>
</dbReference>
<sequence>MQGIYQFLKSTILGGLVVLLPLCVVGALAVWSIQTVYQATRPVLHWMPDMTVGGVSLTLLSTIAGIVVCCFLAGLLAETALVRGLGRSAERLAQSVPGYALMKSVGANFVGIEGKHTVKTVLVQFEASSQLGFLMDTLPDDRRVVFVPGVPRALVGTLHIVAPERVQLLNMSIPTALDILGRLGAGLGETWPKELTSSN</sequence>
<name>A0A1I3LDB1_9PLAN</name>
<proteinExistence type="predicted"/>
<keyword evidence="3" id="KW-1185">Reference proteome</keyword>
<dbReference type="RefSeq" id="WP_092052041.1">
    <property type="nucleotide sequence ID" value="NZ_FOQD01000012.1"/>
</dbReference>
<evidence type="ECO:0000313" key="2">
    <source>
        <dbReference type="EMBL" id="SFI82802.1"/>
    </source>
</evidence>
<dbReference type="OrthoDB" id="260491at2"/>
<feature type="transmembrane region" description="Helical" evidence="1">
    <location>
        <begin position="12"/>
        <end position="33"/>
    </location>
</feature>
<evidence type="ECO:0000313" key="3">
    <source>
        <dbReference type="Proteomes" id="UP000199518"/>
    </source>
</evidence>
<dbReference type="Pfam" id="PF04367">
    <property type="entry name" value="DUF502"/>
    <property type="match status" value="1"/>
</dbReference>
<accession>A0A1I3LDB1</accession>
<evidence type="ECO:0000256" key="1">
    <source>
        <dbReference type="SAM" id="Phobius"/>
    </source>
</evidence>
<protein>
    <submittedName>
        <fullName evidence="2">Uncharacterized membrane protein</fullName>
    </submittedName>
</protein>